<dbReference type="Proteomes" id="UP000288716">
    <property type="component" value="Unassembled WGS sequence"/>
</dbReference>
<dbReference type="OrthoDB" id="2248459at2759"/>
<dbReference type="EMBL" id="NCKV01000085">
    <property type="protein sequence ID" value="RWS31704.1"/>
    <property type="molecule type" value="Genomic_DNA"/>
</dbReference>
<dbReference type="PANTHER" id="PTHR47039">
    <property type="entry name" value="INOSITOL POLYPHOSPHATE 5-PHOSPHATASE E"/>
    <property type="match status" value="1"/>
</dbReference>
<sequence>MFPNGKLTLSVITWNMSGRPAAEDIKDLLLPQSVTYVSDLYAIGIQEGQGHSSQEMRKWEVQMQSTLGMSHVMLHSISLGVLHLAIFARRDLIWYFSSPESAVYNSRTAPTNIVKTKGAIAISFNLFGTSFLFINCHFPAHERRNRQRLYEYEKICTSLDLPRNTRPLKPNYSSSDVTSRFDCVFWFGDLNFRIESKYNEILRTIQLATLTSIPSFEFLMPKDQLLQAIEKGTVFYGFTEAAINFPPTYKYTVGGDDYDPSSQRVPSYTDRILYKCKKNGIVDCKFYDSIPKVKSSDHRPVFAVMEVILKPGRDNIELNAGAFNREVYLTALKRNA</sequence>
<name>A0A443SW28_9ACAR</name>
<dbReference type="GO" id="GO:0016791">
    <property type="term" value="F:phosphatase activity"/>
    <property type="evidence" value="ECO:0007669"/>
    <property type="project" value="InterPro"/>
</dbReference>
<dbReference type="InterPro" id="IPR036691">
    <property type="entry name" value="Endo/exonu/phosph_ase_sf"/>
</dbReference>
<keyword evidence="3" id="KW-1185">Reference proteome</keyword>
<reference evidence="2 3" key="1">
    <citation type="journal article" date="2018" name="Gigascience">
        <title>Genomes of trombidid mites reveal novel predicted allergens and laterally-transferred genes associated with secondary metabolism.</title>
        <authorList>
            <person name="Dong X."/>
            <person name="Chaisiri K."/>
            <person name="Xia D."/>
            <person name="Armstrong S.D."/>
            <person name="Fang Y."/>
            <person name="Donnelly M.J."/>
            <person name="Kadowaki T."/>
            <person name="McGarry J.W."/>
            <person name="Darby A.C."/>
            <person name="Makepeace B.L."/>
        </authorList>
    </citation>
    <scope>NUCLEOTIDE SEQUENCE [LARGE SCALE GENOMIC DNA]</scope>
    <source>
        <strain evidence="2">UoL-UT</strain>
    </source>
</reference>
<dbReference type="AlphaFoldDB" id="A0A443SW28"/>
<organism evidence="2 3">
    <name type="scientific">Leptotrombidium deliense</name>
    <dbReference type="NCBI Taxonomy" id="299467"/>
    <lineage>
        <taxon>Eukaryota</taxon>
        <taxon>Metazoa</taxon>
        <taxon>Ecdysozoa</taxon>
        <taxon>Arthropoda</taxon>
        <taxon>Chelicerata</taxon>
        <taxon>Arachnida</taxon>
        <taxon>Acari</taxon>
        <taxon>Acariformes</taxon>
        <taxon>Trombidiformes</taxon>
        <taxon>Prostigmata</taxon>
        <taxon>Anystina</taxon>
        <taxon>Parasitengona</taxon>
        <taxon>Trombiculoidea</taxon>
        <taxon>Trombiculidae</taxon>
        <taxon>Leptotrombidium</taxon>
    </lineage>
</organism>
<dbReference type="STRING" id="299467.A0A443SW28"/>
<dbReference type="VEuPathDB" id="VectorBase:LDEU000336"/>
<evidence type="ECO:0000313" key="3">
    <source>
        <dbReference type="Proteomes" id="UP000288716"/>
    </source>
</evidence>
<dbReference type="Gene3D" id="3.60.10.10">
    <property type="entry name" value="Endonuclease/exonuclease/phosphatase"/>
    <property type="match status" value="1"/>
</dbReference>
<protein>
    <submittedName>
        <fullName evidence="2">72 kDa inositol polyphosphate 5-phosphatase-like protein</fullName>
    </submittedName>
</protein>
<dbReference type="InterPro" id="IPR053321">
    <property type="entry name" value="IPP-5-Phosphatase_Type_IV"/>
</dbReference>
<dbReference type="GO" id="GO:0046856">
    <property type="term" value="P:phosphatidylinositol dephosphorylation"/>
    <property type="evidence" value="ECO:0007669"/>
    <property type="project" value="InterPro"/>
</dbReference>
<comment type="caution">
    <text evidence="2">The sequence shown here is derived from an EMBL/GenBank/DDBJ whole genome shotgun (WGS) entry which is preliminary data.</text>
</comment>
<dbReference type="SMART" id="SM00128">
    <property type="entry name" value="IPPc"/>
    <property type="match status" value="1"/>
</dbReference>
<proteinExistence type="predicted"/>
<dbReference type="InterPro" id="IPR000300">
    <property type="entry name" value="IPPc"/>
</dbReference>
<evidence type="ECO:0000313" key="2">
    <source>
        <dbReference type="EMBL" id="RWS31704.1"/>
    </source>
</evidence>
<evidence type="ECO:0000259" key="1">
    <source>
        <dbReference type="SMART" id="SM00128"/>
    </source>
</evidence>
<dbReference type="SUPFAM" id="SSF56219">
    <property type="entry name" value="DNase I-like"/>
    <property type="match status" value="1"/>
</dbReference>
<accession>A0A443SW28</accession>
<feature type="domain" description="Inositol polyphosphate-related phosphatase" evidence="1">
    <location>
        <begin position="5"/>
        <end position="313"/>
    </location>
</feature>
<dbReference type="PANTHER" id="PTHR47039:SF1">
    <property type="entry name" value="INOSITOL POLYPHOSPHATE 5-PHOSPHATASE E"/>
    <property type="match status" value="1"/>
</dbReference>
<dbReference type="Pfam" id="PF22669">
    <property type="entry name" value="Exo_endo_phos2"/>
    <property type="match status" value="1"/>
</dbReference>
<gene>
    <name evidence="2" type="ORF">B4U80_01972</name>
</gene>